<protein>
    <submittedName>
        <fullName evidence="2">FAD-dependent oxidoreductase</fullName>
    </submittedName>
</protein>
<sequence>MRIEPKYSKNRVRSAGERLCESGQVNSDELDVVDYWRAAHQHPLDQMSEVLERFIRKGDGSFLACRLKRIDSIKGKLARESHTYKLNSMYDIAGCRFVASDLERVYQVVNDLSHLDTYRSSKDYIAHPKLSGYRCVHLIHCFDSPEYGYQGLRVETQIRTNLQHMWATAVEVYDVVTQASLKFGAGSRDEEYFFALVSQLFAIEEGTSCVPNVPCNSRDVLKELVRLNEQLRVTSKLRAYSESVSVVNEVAQQVHADYVLLTIDFDVQQIRLETFSPGKEKEAIAAYGRFERTKRESEDAVLIKASSMEDIQRAYPNYYSDISSFIDKLQECLP</sequence>
<dbReference type="InterPro" id="IPR007685">
    <property type="entry name" value="RelA_SpoT"/>
</dbReference>
<dbReference type="RefSeq" id="WP_283831546.1">
    <property type="nucleotide sequence ID" value="NZ_JASJEU010000012.1"/>
</dbReference>
<feature type="domain" description="RelA/SpoT" evidence="1">
    <location>
        <begin position="65"/>
        <end position="181"/>
    </location>
</feature>
<accession>A0ABT7DKY9</accession>
<dbReference type="SUPFAM" id="SSF81301">
    <property type="entry name" value="Nucleotidyltransferase"/>
    <property type="match status" value="1"/>
</dbReference>
<dbReference type="Gene3D" id="3.30.460.10">
    <property type="entry name" value="Beta Polymerase, domain 2"/>
    <property type="match status" value="1"/>
</dbReference>
<keyword evidence="3" id="KW-1185">Reference proteome</keyword>
<evidence type="ECO:0000259" key="1">
    <source>
        <dbReference type="SMART" id="SM00954"/>
    </source>
</evidence>
<evidence type="ECO:0000313" key="2">
    <source>
        <dbReference type="EMBL" id="MDJ1650194.1"/>
    </source>
</evidence>
<dbReference type="PANTHER" id="PTHR47837:SF1">
    <property type="entry name" value="GTP PYROPHOSPHOKINASE YJBM"/>
    <property type="match status" value="1"/>
</dbReference>
<dbReference type="Proteomes" id="UP001232750">
    <property type="component" value="Unassembled WGS sequence"/>
</dbReference>
<proteinExistence type="predicted"/>
<reference evidence="2 3" key="1">
    <citation type="submission" date="2023-05" db="EMBL/GenBank/DDBJ databases">
        <title>Gordonibacter KGMB12511T sp. nov., isolated from faeces of healthy Korean.</title>
        <authorList>
            <person name="Kim H.S."/>
            <person name="Kim J.-S."/>
            <person name="Suh M.K."/>
            <person name="Eom M.K."/>
            <person name="Do H.E."/>
            <person name="Lee J.-S."/>
        </authorList>
    </citation>
    <scope>NUCLEOTIDE SEQUENCE [LARGE SCALE GENOMIC DNA]</scope>
    <source>
        <strain evidence="2 3">KGMB12511</strain>
    </source>
</reference>
<dbReference type="Pfam" id="PF04607">
    <property type="entry name" value="RelA_SpoT"/>
    <property type="match status" value="1"/>
</dbReference>
<dbReference type="CDD" id="cd05399">
    <property type="entry name" value="NT_Rel-Spo_like"/>
    <property type="match status" value="1"/>
</dbReference>
<evidence type="ECO:0000313" key="3">
    <source>
        <dbReference type="Proteomes" id="UP001232750"/>
    </source>
</evidence>
<dbReference type="InterPro" id="IPR052366">
    <property type="entry name" value="GTP_Pyrophosphokinase"/>
</dbReference>
<dbReference type="PANTHER" id="PTHR47837">
    <property type="entry name" value="GTP PYROPHOSPHOKINASE YJBM"/>
    <property type="match status" value="1"/>
</dbReference>
<dbReference type="EMBL" id="JASJEU010000012">
    <property type="protein sequence ID" value="MDJ1650194.1"/>
    <property type="molecule type" value="Genomic_DNA"/>
</dbReference>
<dbReference type="InterPro" id="IPR043519">
    <property type="entry name" value="NT_sf"/>
</dbReference>
<gene>
    <name evidence="2" type="ORF">QNJ86_05240</name>
</gene>
<dbReference type="SMART" id="SM00954">
    <property type="entry name" value="RelA_SpoT"/>
    <property type="match status" value="1"/>
</dbReference>
<comment type="caution">
    <text evidence="2">The sequence shown here is derived from an EMBL/GenBank/DDBJ whole genome shotgun (WGS) entry which is preliminary data.</text>
</comment>
<organism evidence="2 3">
    <name type="scientific">Gordonibacter faecis</name>
    <dbReference type="NCBI Taxonomy" id="3047475"/>
    <lineage>
        <taxon>Bacteria</taxon>
        <taxon>Bacillati</taxon>
        <taxon>Actinomycetota</taxon>
        <taxon>Coriobacteriia</taxon>
        <taxon>Eggerthellales</taxon>
        <taxon>Eggerthellaceae</taxon>
        <taxon>Gordonibacter</taxon>
    </lineage>
</organism>
<name>A0ABT7DKY9_9ACTN</name>